<reference evidence="2" key="1">
    <citation type="submission" date="2023-03" db="EMBL/GenBank/DDBJ databases">
        <title>Chromosome-scale reference genome and RAD-based genetic map of yellow starthistle (Centaurea solstitialis) reveal putative structural variation and QTLs associated with invader traits.</title>
        <authorList>
            <person name="Reatini B."/>
            <person name="Cang F.A."/>
            <person name="Jiang Q."/>
            <person name="Mckibben M.T.W."/>
            <person name="Barker M.S."/>
            <person name="Rieseberg L.H."/>
            <person name="Dlugosch K.M."/>
        </authorList>
    </citation>
    <scope>NUCLEOTIDE SEQUENCE</scope>
    <source>
        <strain evidence="2">CAN-66</strain>
        <tissue evidence="2">Leaf</tissue>
    </source>
</reference>
<evidence type="ECO:0000313" key="2">
    <source>
        <dbReference type="EMBL" id="KAJ9541019.1"/>
    </source>
</evidence>
<sequence>MSEMKSVTRPLFDLPVEIKRRNVDVFISSGYMAPSAINPLYESLGVYNMASPTDIEEFCSQMETITRYVQAIHQLLLTIAHKLLEGLGVVKSEPQFQDWPCHFRFNKYHFSSSSIGSGGVQFMTILHDDDLVDGLEVMDNSGNFVSVDPWPGTLVVNLSDMARVWSNGRFCNVRHRVQCSEATIRMSIASFMLGPGRGSLETALCLSRLPKAIFNKFNVNEVLK</sequence>
<accession>A0AA38SDS0</accession>
<dbReference type="AlphaFoldDB" id="A0AA38SDS0"/>
<dbReference type="Pfam" id="PF03171">
    <property type="entry name" value="2OG-FeII_Oxy"/>
    <property type="match status" value="1"/>
</dbReference>
<feature type="domain" description="Isopenicillin N synthase-like Fe(2+) 2OG dioxygenase" evidence="1">
    <location>
        <begin position="117"/>
        <end position="192"/>
    </location>
</feature>
<gene>
    <name evidence="2" type="ORF">OSB04_027525</name>
</gene>
<protein>
    <recommendedName>
        <fullName evidence="1">Isopenicillin N synthase-like Fe(2+) 2OG dioxygenase domain-containing protein</fullName>
    </recommendedName>
</protein>
<comment type="caution">
    <text evidence="2">The sequence shown here is derived from an EMBL/GenBank/DDBJ whole genome shotgun (WGS) entry which is preliminary data.</text>
</comment>
<organism evidence="2 3">
    <name type="scientific">Centaurea solstitialis</name>
    <name type="common">yellow star-thistle</name>
    <dbReference type="NCBI Taxonomy" id="347529"/>
    <lineage>
        <taxon>Eukaryota</taxon>
        <taxon>Viridiplantae</taxon>
        <taxon>Streptophyta</taxon>
        <taxon>Embryophyta</taxon>
        <taxon>Tracheophyta</taxon>
        <taxon>Spermatophyta</taxon>
        <taxon>Magnoliopsida</taxon>
        <taxon>eudicotyledons</taxon>
        <taxon>Gunneridae</taxon>
        <taxon>Pentapetalae</taxon>
        <taxon>asterids</taxon>
        <taxon>campanulids</taxon>
        <taxon>Asterales</taxon>
        <taxon>Asteraceae</taxon>
        <taxon>Carduoideae</taxon>
        <taxon>Cardueae</taxon>
        <taxon>Centaureinae</taxon>
        <taxon>Centaurea</taxon>
    </lineage>
</organism>
<proteinExistence type="predicted"/>
<dbReference type="PANTHER" id="PTHR47990">
    <property type="entry name" value="2-OXOGLUTARATE (2OG) AND FE(II)-DEPENDENT OXYGENASE SUPERFAMILY PROTEIN-RELATED"/>
    <property type="match status" value="1"/>
</dbReference>
<evidence type="ECO:0000313" key="3">
    <source>
        <dbReference type="Proteomes" id="UP001172457"/>
    </source>
</evidence>
<dbReference type="SUPFAM" id="SSF51197">
    <property type="entry name" value="Clavaminate synthase-like"/>
    <property type="match status" value="1"/>
</dbReference>
<name>A0AA38SDS0_9ASTR</name>
<dbReference type="Proteomes" id="UP001172457">
    <property type="component" value="Chromosome 7"/>
</dbReference>
<dbReference type="EMBL" id="JARYMX010000007">
    <property type="protein sequence ID" value="KAJ9541019.1"/>
    <property type="molecule type" value="Genomic_DNA"/>
</dbReference>
<dbReference type="InterPro" id="IPR050231">
    <property type="entry name" value="Iron_ascorbate_oxido_reductase"/>
</dbReference>
<dbReference type="InterPro" id="IPR044861">
    <property type="entry name" value="IPNS-like_FE2OG_OXY"/>
</dbReference>
<dbReference type="InterPro" id="IPR027443">
    <property type="entry name" value="IPNS-like_sf"/>
</dbReference>
<evidence type="ECO:0000259" key="1">
    <source>
        <dbReference type="Pfam" id="PF03171"/>
    </source>
</evidence>
<dbReference type="Gene3D" id="2.60.120.330">
    <property type="entry name" value="B-lactam Antibiotic, Isopenicillin N Synthase, Chain"/>
    <property type="match status" value="1"/>
</dbReference>
<keyword evidence="3" id="KW-1185">Reference proteome</keyword>